<dbReference type="PROSITE" id="PS51462">
    <property type="entry name" value="NUDIX"/>
    <property type="match status" value="1"/>
</dbReference>
<sequence length="208" mass="24400">MDSKKIIEHMKNHKPSILGNQAFKEFSVLIPLIEKEDELHVLFEVRSLQMRRQPGEICFPGGKVDPKDQKVEDTAIRETMEELRVTRASITNVYPFDYMVSPFGTIVFTFAGFLNGEASELNPNPDEVEEVFTVPLSFFKENHPEIHHVNFNVKPDDTFPFDLIPNGRDYDWSARAFEEYFYRYEDKVIWGMTARILYHFVEKLKEID</sequence>
<dbReference type="Gene3D" id="3.90.79.10">
    <property type="entry name" value="Nucleoside Triphosphate Pyrophosphohydrolase"/>
    <property type="match status" value="1"/>
</dbReference>
<evidence type="ECO:0000256" key="4">
    <source>
        <dbReference type="ARBA" id="ARBA00022801"/>
    </source>
</evidence>
<dbReference type="RefSeq" id="WP_236337694.1">
    <property type="nucleotide sequence ID" value="NZ_JAKIJS010000001.1"/>
</dbReference>
<keyword evidence="4" id="KW-0378">Hydrolase</keyword>
<name>A0ABS9H5A4_9BACL</name>
<evidence type="ECO:0000313" key="9">
    <source>
        <dbReference type="Proteomes" id="UP001649381"/>
    </source>
</evidence>
<keyword evidence="9" id="KW-1185">Reference proteome</keyword>
<accession>A0ABS9H5A4</accession>
<evidence type="ECO:0000256" key="5">
    <source>
        <dbReference type="ARBA" id="ARBA00022842"/>
    </source>
</evidence>
<evidence type="ECO:0000256" key="1">
    <source>
        <dbReference type="ARBA" id="ARBA00001936"/>
    </source>
</evidence>
<evidence type="ECO:0000313" key="8">
    <source>
        <dbReference type="EMBL" id="MCF6139071.1"/>
    </source>
</evidence>
<dbReference type="EMBL" id="JAKIJS010000001">
    <property type="protein sequence ID" value="MCF6139071.1"/>
    <property type="molecule type" value="Genomic_DNA"/>
</dbReference>
<evidence type="ECO:0000259" key="7">
    <source>
        <dbReference type="PROSITE" id="PS51462"/>
    </source>
</evidence>
<keyword evidence="6" id="KW-0464">Manganese</keyword>
<protein>
    <submittedName>
        <fullName evidence="8">CoA pyrophosphatase</fullName>
    </submittedName>
</protein>
<dbReference type="Pfam" id="PF00293">
    <property type="entry name" value="NUDIX"/>
    <property type="match status" value="1"/>
</dbReference>
<comment type="cofactor">
    <cofactor evidence="1">
        <name>Mn(2+)</name>
        <dbReference type="ChEBI" id="CHEBI:29035"/>
    </cofactor>
</comment>
<dbReference type="Proteomes" id="UP001649381">
    <property type="component" value="Unassembled WGS sequence"/>
</dbReference>
<organism evidence="8 9">
    <name type="scientific">Pseudalkalibacillus berkeleyi</name>
    <dbReference type="NCBI Taxonomy" id="1069813"/>
    <lineage>
        <taxon>Bacteria</taxon>
        <taxon>Bacillati</taxon>
        <taxon>Bacillota</taxon>
        <taxon>Bacilli</taxon>
        <taxon>Bacillales</taxon>
        <taxon>Fictibacillaceae</taxon>
        <taxon>Pseudalkalibacillus</taxon>
    </lineage>
</organism>
<dbReference type="PANTHER" id="PTHR12992">
    <property type="entry name" value="NUDIX HYDROLASE"/>
    <property type="match status" value="1"/>
</dbReference>
<keyword evidence="3" id="KW-0479">Metal-binding</keyword>
<evidence type="ECO:0000256" key="6">
    <source>
        <dbReference type="ARBA" id="ARBA00023211"/>
    </source>
</evidence>
<dbReference type="InterPro" id="IPR045121">
    <property type="entry name" value="CoAse"/>
</dbReference>
<comment type="caution">
    <text evidence="8">The sequence shown here is derived from an EMBL/GenBank/DDBJ whole genome shotgun (WGS) entry which is preliminary data.</text>
</comment>
<evidence type="ECO:0000256" key="3">
    <source>
        <dbReference type="ARBA" id="ARBA00022723"/>
    </source>
</evidence>
<proteinExistence type="predicted"/>
<reference evidence="8 9" key="1">
    <citation type="submission" date="2022-01" db="EMBL/GenBank/DDBJ databases">
        <title>Alkalihalobacillus sp. EGI L200015, a novel bacterium isolated from a salt lake sediment.</title>
        <authorList>
            <person name="Gao L."/>
            <person name="Fang B.-Z."/>
            <person name="Li W.-J."/>
        </authorList>
    </citation>
    <scope>NUCLEOTIDE SEQUENCE [LARGE SCALE GENOMIC DNA]</scope>
    <source>
        <strain evidence="8 9">KCTC 12718</strain>
    </source>
</reference>
<dbReference type="SUPFAM" id="SSF55811">
    <property type="entry name" value="Nudix"/>
    <property type="match status" value="1"/>
</dbReference>
<keyword evidence="5" id="KW-0460">Magnesium</keyword>
<dbReference type="CDD" id="cd03426">
    <property type="entry name" value="NUDIX_CoAse_Nudt7"/>
    <property type="match status" value="1"/>
</dbReference>
<evidence type="ECO:0000256" key="2">
    <source>
        <dbReference type="ARBA" id="ARBA00001946"/>
    </source>
</evidence>
<feature type="domain" description="Nudix hydrolase" evidence="7">
    <location>
        <begin position="23"/>
        <end position="159"/>
    </location>
</feature>
<comment type="cofactor">
    <cofactor evidence="2">
        <name>Mg(2+)</name>
        <dbReference type="ChEBI" id="CHEBI:18420"/>
    </cofactor>
</comment>
<dbReference type="PANTHER" id="PTHR12992:SF11">
    <property type="entry name" value="MITOCHONDRIAL COENZYME A DIPHOSPHATASE NUDT8"/>
    <property type="match status" value="1"/>
</dbReference>
<gene>
    <name evidence="8" type="ORF">L2716_15125</name>
</gene>
<dbReference type="InterPro" id="IPR015797">
    <property type="entry name" value="NUDIX_hydrolase-like_dom_sf"/>
</dbReference>
<dbReference type="InterPro" id="IPR000086">
    <property type="entry name" value="NUDIX_hydrolase_dom"/>
</dbReference>